<dbReference type="AlphaFoldDB" id="A0A2K2D5S1"/>
<dbReference type="Proteomes" id="UP000008810">
    <property type="component" value="Chromosome 3"/>
</dbReference>
<dbReference type="InterPro" id="IPR003690">
    <property type="entry name" value="MTERF"/>
</dbReference>
<accession>A0A2K2D5S1</accession>
<evidence type="ECO:0000313" key="4">
    <source>
        <dbReference type="EMBL" id="PNT69631.1"/>
    </source>
</evidence>
<evidence type="ECO:0000313" key="6">
    <source>
        <dbReference type="Proteomes" id="UP000008810"/>
    </source>
</evidence>
<gene>
    <name evidence="4" type="ORF">BRADI_3g59160v3</name>
</gene>
<dbReference type="GO" id="GO:0009658">
    <property type="term" value="P:chloroplast organization"/>
    <property type="evidence" value="ECO:0000318"/>
    <property type="project" value="GO_Central"/>
</dbReference>
<evidence type="ECO:0000313" key="5">
    <source>
        <dbReference type="EnsemblPlants" id="PNT69631"/>
    </source>
</evidence>
<dbReference type="GO" id="GO:0009507">
    <property type="term" value="C:chloroplast"/>
    <property type="evidence" value="ECO:0000318"/>
    <property type="project" value="GO_Central"/>
</dbReference>
<reference evidence="4" key="2">
    <citation type="submission" date="2017-06" db="EMBL/GenBank/DDBJ databases">
        <title>WGS assembly of Brachypodium distachyon.</title>
        <authorList>
            <consortium name="The International Brachypodium Initiative"/>
            <person name="Lucas S."/>
            <person name="Harmon-Smith M."/>
            <person name="Lail K."/>
            <person name="Tice H."/>
            <person name="Grimwood J."/>
            <person name="Bruce D."/>
            <person name="Barry K."/>
            <person name="Shu S."/>
            <person name="Lindquist E."/>
            <person name="Wang M."/>
            <person name="Pitluck S."/>
            <person name="Vogel J.P."/>
            <person name="Garvin D.F."/>
            <person name="Mockler T.C."/>
            <person name="Schmutz J."/>
            <person name="Rokhsar D."/>
            <person name="Bevan M.W."/>
        </authorList>
    </citation>
    <scope>NUCLEOTIDE SEQUENCE</scope>
    <source>
        <strain evidence="4">Bd21</strain>
    </source>
</reference>
<reference evidence="4 5" key="1">
    <citation type="journal article" date="2010" name="Nature">
        <title>Genome sequencing and analysis of the model grass Brachypodium distachyon.</title>
        <authorList>
            <consortium name="International Brachypodium Initiative"/>
        </authorList>
    </citation>
    <scope>NUCLEOTIDE SEQUENCE [LARGE SCALE GENOMIC DNA]</scope>
    <source>
        <strain evidence="4 5">Bd21</strain>
    </source>
</reference>
<proteinExistence type="inferred from homology"/>
<keyword evidence="2" id="KW-0805">Transcription regulation</keyword>
<dbReference type="Gene3D" id="1.25.70.10">
    <property type="entry name" value="Transcription termination factor 3, mitochondrial"/>
    <property type="match status" value="1"/>
</dbReference>
<sequence>MLHLQKQLLSLGHAASPRFCYLHRAASPDLFSLHRSLLSTAASLGHIAAEDYLVTTCGLTRETARKSTKYISHWKCTSNADSVLAFLAGPALRLSKADIANVVAYDPRILNSSVDKSLKVCIASFRSHGFSDAQVQTFARTVPYVFRSFKVQEKLGFWIPFLGSPEMFLRVLKRNYYLLTSDLEKVVKPNIELLRECGLSVCVIAKMCIPSSRLLTSNPETVKSILVRADKLGVPRHSLMFRQAVSTTMGLGAETVVAKLKFFSETLGCSEAEVLSMVRRNPVVLRCSREKLLSVSEFLIKVVGFDTGCILRRPTLLMYSMRRLVPRYYVMKVLQEKGLTRKDQNFYTLVTLGDELFRCRYIHPHKDVLPGLDDEYTNACKGKLPAGVVL</sequence>
<dbReference type="Gramene" id="PNT69631">
    <property type="protein sequence ID" value="PNT69631"/>
    <property type="gene ID" value="BRADI_3g59160v3"/>
</dbReference>
<reference evidence="5" key="3">
    <citation type="submission" date="2018-08" db="UniProtKB">
        <authorList>
            <consortium name="EnsemblPlants"/>
        </authorList>
    </citation>
    <scope>IDENTIFICATION</scope>
    <source>
        <strain evidence="5">cv. Bd21</strain>
    </source>
</reference>
<dbReference type="Pfam" id="PF02536">
    <property type="entry name" value="mTERF"/>
    <property type="match status" value="1"/>
</dbReference>
<dbReference type="InterPro" id="IPR038538">
    <property type="entry name" value="MTERF_sf"/>
</dbReference>
<dbReference type="FunFam" id="1.25.70.10:FF:000001">
    <property type="entry name" value="Mitochondrial transcription termination factor-like"/>
    <property type="match status" value="1"/>
</dbReference>
<dbReference type="PANTHER" id="PTHR13068">
    <property type="entry name" value="CGI-12 PROTEIN-RELATED"/>
    <property type="match status" value="1"/>
</dbReference>
<keyword evidence="2" id="KW-0806">Transcription termination</keyword>
<evidence type="ECO:0000256" key="2">
    <source>
        <dbReference type="ARBA" id="ARBA00022472"/>
    </source>
</evidence>
<dbReference type="PANTHER" id="PTHR13068:SF35">
    <property type="entry name" value="MITOCHONDRIAL TRANSCRIPTION TERMINATION FACTOR FAMILY PROTEIN"/>
    <property type="match status" value="1"/>
</dbReference>
<dbReference type="EnsemblPlants" id="PNT69631">
    <property type="protein sequence ID" value="PNT69631"/>
    <property type="gene ID" value="BRADI_3g59160v3"/>
</dbReference>
<evidence type="ECO:0000256" key="3">
    <source>
        <dbReference type="ARBA" id="ARBA00022946"/>
    </source>
</evidence>
<keyword evidence="3" id="KW-0809">Transit peptide</keyword>
<evidence type="ECO:0000256" key="1">
    <source>
        <dbReference type="ARBA" id="ARBA00007692"/>
    </source>
</evidence>
<protein>
    <submittedName>
        <fullName evidence="4 5">Uncharacterized protein</fullName>
    </submittedName>
</protein>
<name>A0A2K2D5S1_BRADI</name>
<dbReference type="SMART" id="SM00733">
    <property type="entry name" value="Mterf"/>
    <property type="match status" value="4"/>
</dbReference>
<dbReference type="InParanoid" id="A0A2K2D5S1"/>
<dbReference type="ExpressionAtlas" id="A0A2K2D5S1">
    <property type="expression patterns" value="baseline"/>
</dbReference>
<organism evidence="4">
    <name type="scientific">Brachypodium distachyon</name>
    <name type="common">Purple false brome</name>
    <name type="synonym">Trachynia distachya</name>
    <dbReference type="NCBI Taxonomy" id="15368"/>
    <lineage>
        <taxon>Eukaryota</taxon>
        <taxon>Viridiplantae</taxon>
        <taxon>Streptophyta</taxon>
        <taxon>Embryophyta</taxon>
        <taxon>Tracheophyta</taxon>
        <taxon>Spermatophyta</taxon>
        <taxon>Magnoliopsida</taxon>
        <taxon>Liliopsida</taxon>
        <taxon>Poales</taxon>
        <taxon>Poaceae</taxon>
        <taxon>BOP clade</taxon>
        <taxon>Pooideae</taxon>
        <taxon>Stipodae</taxon>
        <taxon>Brachypodieae</taxon>
        <taxon>Brachypodium</taxon>
    </lineage>
</organism>
<dbReference type="STRING" id="15368.A0A2K2D5S1"/>
<comment type="similarity">
    <text evidence="1">Belongs to the mTERF family.</text>
</comment>
<dbReference type="GO" id="GO:0006353">
    <property type="term" value="P:DNA-templated transcription termination"/>
    <property type="evidence" value="ECO:0007669"/>
    <property type="project" value="UniProtKB-KW"/>
</dbReference>
<dbReference type="EMBL" id="CM000882">
    <property type="protein sequence ID" value="PNT69631.1"/>
    <property type="molecule type" value="Genomic_DNA"/>
</dbReference>
<dbReference type="OrthoDB" id="637682at2759"/>
<keyword evidence="6" id="KW-1185">Reference proteome</keyword>
<dbReference type="GO" id="GO:0003676">
    <property type="term" value="F:nucleic acid binding"/>
    <property type="evidence" value="ECO:0007669"/>
    <property type="project" value="InterPro"/>
</dbReference>
<keyword evidence="2" id="KW-0804">Transcription</keyword>